<dbReference type="CDD" id="cd00056">
    <property type="entry name" value="ENDO3c"/>
    <property type="match status" value="1"/>
</dbReference>
<dbReference type="InterPro" id="IPR030841">
    <property type="entry name" value="NTH1"/>
</dbReference>
<dbReference type="PANTHER" id="PTHR43286">
    <property type="entry name" value="ENDONUCLEASE III-LIKE PROTEIN 1"/>
    <property type="match status" value="1"/>
</dbReference>
<evidence type="ECO:0000256" key="12">
    <source>
        <dbReference type="ARBA" id="ARBA00023295"/>
    </source>
</evidence>
<keyword evidence="10 13" id="KW-0234">DNA repair</keyword>
<keyword evidence="3" id="KW-0004">4Fe-4S</keyword>
<feature type="compositionally biased region" description="Basic and acidic residues" evidence="15">
    <location>
        <begin position="478"/>
        <end position="487"/>
    </location>
</feature>
<gene>
    <name evidence="17" type="primary">jg4048</name>
    <name evidence="13" type="synonym">NTH1</name>
    <name evidence="17" type="ORF">PAEG_LOCUS10339</name>
</gene>
<dbReference type="Proteomes" id="UP000838756">
    <property type="component" value="Unassembled WGS sequence"/>
</dbReference>
<keyword evidence="13" id="KW-0539">Nucleus</keyword>
<keyword evidence="4" id="KW-0479">Metal-binding</keyword>
<feature type="coiled-coil region" evidence="14">
    <location>
        <begin position="305"/>
        <end position="335"/>
    </location>
</feature>
<evidence type="ECO:0000256" key="6">
    <source>
        <dbReference type="ARBA" id="ARBA00022801"/>
    </source>
</evidence>
<comment type="catalytic activity">
    <reaction evidence="13">
        <text>2'-deoxyribonucleotide-(2'-deoxyribose 5'-phosphate)-2'-deoxyribonucleotide-DNA = a 3'-end 2'-deoxyribonucleotide-(2,3-dehydro-2,3-deoxyribose 5'-phosphate)-DNA + a 5'-end 5'-phospho-2'-deoxyribonucleoside-DNA + H(+)</text>
        <dbReference type="Rhea" id="RHEA:66592"/>
        <dbReference type="Rhea" id="RHEA-COMP:13180"/>
        <dbReference type="Rhea" id="RHEA-COMP:16897"/>
        <dbReference type="Rhea" id="RHEA-COMP:17067"/>
        <dbReference type="ChEBI" id="CHEBI:15378"/>
        <dbReference type="ChEBI" id="CHEBI:136412"/>
        <dbReference type="ChEBI" id="CHEBI:157695"/>
        <dbReference type="ChEBI" id="CHEBI:167181"/>
        <dbReference type="EC" id="4.2.99.18"/>
    </reaction>
</comment>
<reference evidence="17" key="1">
    <citation type="submission" date="2022-03" db="EMBL/GenBank/DDBJ databases">
        <authorList>
            <person name="Lindestad O."/>
        </authorList>
    </citation>
    <scope>NUCLEOTIDE SEQUENCE</scope>
</reference>
<dbReference type="SUPFAM" id="SSF48150">
    <property type="entry name" value="DNA-glycosylase"/>
    <property type="match status" value="1"/>
</dbReference>
<name>A0A8S4R9K7_9NEOP</name>
<dbReference type="FunFam" id="1.10.1670.10:FF:000003">
    <property type="entry name" value="Endonuclease III homolog"/>
    <property type="match status" value="1"/>
</dbReference>
<evidence type="ECO:0000256" key="3">
    <source>
        <dbReference type="ARBA" id="ARBA00022485"/>
    </source>
</evidence>
<evidence type="ECO:0000256" key="15">
    <source>
        <dbReference type="SAM" id="MobiDB-lite"/>
    </source>
</evidence>
<dbReference type="GO" id="GO:0006289">
    <property type="term" value="P:nucleotide-excision repair"/>
    <property type="evidence" value="ECO:0007669"/>
    <property type="project" value="TreeGrafter"/>
</dbReference>
<keyword evidence="8" id="KW-0408">Iron</keyword>
<dbReference type="GO" id="GO:0051539">
    <property type="term" value="F:4 iron, 4 sulfur cluster binding"/>
    <property type="evidence" value="ECO:0007669"/>
    <property type="project" value="UniProtKB-KW"/>
</dbReference>
<comment type="caution">
    <text evidence="17">The sequence shown here is derived from an EMBL/GenBank/DDBJ whole genome shotgun (WGS) entry which is preliminary data.</text>
</comment>
<dbReference type="GO" id="GO:0003677">
    <property type="term" value="F:DNA binding"/>
    <property type="evidence" value="ECO:0007669"/>
    <property type="project" value="UniProtKB-UniRule"/>
</dbReference>
<comment type="caution">
    <text evidence="13">Lacks conserved residue(s) required for the propagation of feature annotation.</text>
</comment>
<dbReference type="GO" id="GO:0140078">
    <property type="term" value="F:class I DNA-(apurinic or apyrimidinic site) endonuclease activity"/>
    <property type="evidence" value="ECO:0007669"/>
    <property type="project" value="UniProtKB-EC"/>
</dbReference>
<evidence type="ECO:0000256" key="14">
    <source>
        <dbReference type="SAM" id="Coils"/>
    </source>
</evidence>
<keyword evidence="11 13" id="KW-0456">Lyase</keyword>
<evidence type="ECO:0000256" key="4">
    <source>
        <dbReference type="ARBA" id="ARBA00022723"/>
    </source>
</evidence>
<keyword evidence="9" id="KW-0411">Iron-sulfur</keyword>
<accession>A0A8S4R9K7</accession>
<keyword evidence="6 13" id="KW-0378">Hydrolase</keyword>
<dbReference type="InterPro" id="IPR000445">
    <property type="entry name" value="HhH_motif"/>
</dbReference>
<comment type="subcellular location">
    <subcellularLocation>
        <location evidence="13">Nucleus</location>
    </subcellularLocation>
    <subcellularLocation>
        <location evidence="13">Mitochondrion</location>
    </subcellularLocation>
</comment>
<keyword evidence="13" id="KW-0496">Mitochondrion</keyword>
<dbReference type="Gene3D" id="1.10.340.30">
    <property type="entry name" value="Hypothetical protein, domain 2"/>
    <property type="match status" value="1"/>
</dbReference>
<comment type="cofactor">
    <cofactor evidence="1">
        <name>[4Fe-4S] cluster</name>
        <dbReference type="ChEBI" id="CHEBI:49883"/>
    </cofactor>
</comment>
<dbReference type="AlphaFoldDB" id="A0A8S4R9K7"/>
<dbReference type="GO" id="GO:0005739">
    <property type="term" value="C:mitochondrion"/>
    <property type="evidence" value="ECO:0007669"/>
    <property type="project" value="UniProtKB-SubCell"/>
</dbReference>
<dbReference type="EMBL" id="CAKXAJ010024860">
    <property type="protein sequence ID" value="CAH2231987.1"/>
    <property type="molecule type" value="Genomic_DNA"/>
</dbReference>
<dbReference type="InterPro" id="IPR023170">
    <property type="entry name" value="HhH_base_excis_C"/>
</dbReference>
<dbReference type="FunFam" id="1.10.340.30:FF:000005">
    <property type="entry name" value="Endonuclease III-like protein 1"/>
    <property type="match status" value="1"/>
</dbReference>
<dbReference type="InterPro" id="IPR011257">
    <property type="entry name" value="DNA_glycosylase"/>
</dbReference>
<keyword evidence="14" id="KW-0175">Coiled coil</keyword>
<evidence type="ECO:0000256" key="8">
    <source>
        <dbReference type="ARBA" id="ARBA00023004"/>
    </source>
</evidence>
<protein>
    <recommendedName>
        <fullName evidence="13">Endonuclease III homolog</fullName>
        <ecNumber evidence="13">3.2.2.-</ecNumber>
        <ecNumber evidence="13">4.2.99.18</ecNumber>
    </recommendedName>
    <alternativeName>
        <fullName evidence="13">Bifunctional DNA N-glycosylase/DNA-(apurinic or apyrimidinic site) lyase</fullName>
        <shortName evidence="13">DNA glycosylase/AP lyase</shortName>
    </alternativeName>
</protein>
<organism evidence="17 18">
    <name type="scientific">Pararge aegeria aegeria</name>
    <dbReference type="NCBI Taxonomy" id="348720"/>
    <lineage>
        <taxon>Eukaryota</taxon>
        <taxon>Metazoa</taxon>
        <taxon>Ecdysozoa</taxon>
        <taxon>Arthropoda</taxon>
        <taxon>Hexapoda</taxon>
        <taxon>Insecta</taxon>
        <taxon>Pterygota</taxon>
        <taxon>Neoptera</taxon>
        <taxon>Endopterygota</taxon>
        <taxon>Lepidoptera</taxon>
        <taxon>Glossata</taxon>
        <taxon>Ditrysia</taxon>
        <taxon>Papilionoidea</taxon>
        <taxon>Nymphalidae</taxon>
        <taxon>Satyrinae</taxon>
        <taxon>Satyrini</taxon>
        <taxon>Parargina</taxon>
        <taxon>Pararge</taxon>
    </lineage>
</organism>
<dbReference type="Gene3D" id="1.10.1670.10">
    <property type="entry name" value="Helix-hairpin-Helix base-excision DNA repair enzymes (C-terminal)"/>
    <property type="match status" value="1"/>
</dbReference>
<keyword evidence="5 13" id="KW-0227">DNA damage</keyword>
<feature type="domain" description="HhH-GPD" evidence="16">
    <location>
        <begin position="118"/>
        <end position="268"/>
    </location>
</feature>
<evidence type="ECO:0000256" key="7">
    <source>
        <dbReference type="ARBA" id="ARBA00022946"/>
    </source>
</evidence>
<keyword evidence="18" id="KW-1185">Reference proteome</keyword>
<dbReference type="GO" id="GO:0006285">
    <property type="term" value="P:base-excision repair, AP site formation"/>
    <property type="evidence" value="ECO:0007669"/>
    <property type="project" value="UniProtKB-UniRule"/>
</dbReference>
<dbReference type="Pfam" id="PF00730">
    <property type="entry name" value="HhH-GPD"/>
    <property type="match status" value="1"/>
</dbReference>
<dbReference type="InterPro" id="IPR003651">
    <property type="entry name" value="Endonuclease3_FeS-loop_motif"/>
</dbReference>
<keyword evidence="7" id="KW-0809">Transit peptide</keyword>
<dbReference type="GO" id="GO:0005634">
    <property type="term" value="C:nucleus"/>
    <property type="evidence" value="ECO:0007669"/>
    <property type="project" value="UniProtKB-SubCell"/>
</dbReference>
<comment type="function">
    <text evidence="13">Bifunctional DNA N-glycosylase with associated apurinic/apyrimidinic (AP) lyase function that catalyzes the first step in base excision repair (BER), the primary repair pathway for the repair of oxidative DNA damage. The DNA N-glycosylase activity releases the damaged DNA base from DNA by cleaving the N-glycosidic bond, leaving an AP site. The AP lyase activity cleaves the phosphodiester bond 3' to the AP site by a beta-elimination. Primarily recognizes and repairs oxidative base damage of pyrimidines.</text>
</comment>
<dbReference type="OrthoDB" id="2099276at2759"/>
<evidence type="ECO:0000256" key="1">
    <source>
        <dbReference type="ARBA" id="ARBA00001966"/>
    </source>
</evidence>
<proteinExistence type="inferred from homology"/>
<dbReference type="GO" id="GO:0046872">
    <property type="term" value="F:metal ion binding"/>
    <property type="evidence" value="ECO:0007669"/>
    <property type="project" value="UniProtKB-KW"/>
</dbReference>
<evidence type="ECO:0000256" key="5">
    <source>
        <dbReference type="ARBA" id="ARBA00022763"/>
    </source>
</evidence>
<dbReference type="HAMAP" id="MF_03183">
    <property type="entry name" value="Endonuclease_III_Nth"/>
    <property type="match status" value="1"/>
</dbReference>
<dbReference type="Pfam" id="PF00633">
    <property type="entry name" value="HHH"/>
    <property type="match status" value="1"/>
</dbReference>
<dbReference type="SMART" id="SM00525">
    <property type="entry name" value="FES"/>
    <property type="match status" value="1"/>
</dbReference>
<dbReference type="EC" id="3.2.2.-" evidence="13"/>
<dbReference type="PANTHER" id="PTHR43286:SF1">
    <property type="entry name" value="ENDONUCLEASE III-LIKE PROTEIN 1"/>
    <property type="match status" value="1"/>
</dbReference>
<evidence type="ECO:0000259" key="16">
    <source>
        <dbReference type="SMART" id="SM00478"/>
    </source>
</evidence>
<dbReference type="InterPro" id="IPR003265">
    <property type="entry name" value="HhH-GPD_domain"/>
</dbReference>
<dbReference type="EC" id="4.2.99.18" evidence="13"/>
<evidence type="ECO:0000256" key="11">
    <source>
        <dbReference type="ARBA" id="ARBA00023239"/>
    </source>
</evidence>
<keyword evidence="12 13" id="KW-0326">Glycosidase</keyword>
<evidence type="ECO:0000256" key="10">
    <source>
        <dbReference type="ARBA" id="ARBA00023204"/>
    </source>
</evidence>
<dbReference type="GO" id="GO:0000703">
    <property type="term" value="F:oxidized pyrimidine nucleobase lesion DNA N-glycosylase activity"/>
    <property type="evidence" value="ECO:0007669"/>
    <property type="project" value="UniProtKB-UniRule"/>
</dbReference>
<sequence length="511" mass="58125">MPRGKMKLIAAGIESDSKIKINPSEDLGVESQVVVPDLKKFKFEKKTHVKIEFEKDSPTKWDDKGLWEPPNWKEFLVNLRNMRSNNDAPVDSMGCHMCMDEDASPKVTRYQSLISLMLSSQTKDQVTFAAMERLRARGLTVDSVLNMTDEELGKLIYPVGFWKTKVNYIKKTTQTLKDHYDSDIPDSVDKLCKLTGVGPKMAHICMKVAWNKVTGIGVDTHVHRISNRIGWVKTPTRTPEDTRKSLETWLPLDLWSEVNHLMVGFGQTICLPIGPMCHECLNNDICPSSGKGRKSPNKKSPRKVKEEIKVEKVELEDVKKSLRKVKQELKVIDVQTNDNSTVMINQTNNKEKKSPCRRSQRKIKEELVEEDTSNTGKDIQINDSTVSLLNDLRTKTSNKKSPKREKGNIIDQNIDLEASMNSVEDTKMKKVNRKVLSPSRITIEVKNAENEEYQKSKTLNTNNKTLNIDKIITGTKTLESKPDESKNSQKRKSPKQANKNTSTEKSSKKKK</sequence>
<evidence type="ECO:0000256" key="2">
    <source>
        <dbReference type="ARBA" id="ARBA00008343"/>
    </source>
</evidence>
<dbReference type="SMART" id="SM00478">
    <property type="entry name" value="ENDO3c"/>
    <property type="match status" value="1"/>
</dbReference>
<evidence type="ECO:0000313" key="18">
    <source>
        <dbReference type="Proteomes" id="UP000838756"/>
    </source>
</evidence>
<feature type="region of interest" description="Disordered" evidence="15">
    <location>
        <begin position="471"/>
        <end position="511"/>
    </location>
</feature>
<evidence type="ECO:0000313" key="17">
    <source>
        <dbReference type="EMBL" id="CAH2231987.1"/>
    </source>
</evidence>
<comment type="similarity">
    <text evidence="2 13">Belongs to the Nth/MutY family.</text>
</comment>
<evidence type="ECO:0000256" key="9">
    <source>
        <dbReference type="ARBA" id="ARBA00023014"/>
    </source>
</evidence>
<evidence type="ECO:0000256" key="13">
    <source>
        <dbReference type="HAMAP-Rule" id="MF_03183"/>
    </source>
</evidence>